<dbReference type="InterPro" id="IPR051464">
    <property type="entry name" value="Peptidase_M42_aminopept"/>
</dbReference>
<evidence type="ECO:0000256" key="1">
    <source>
        <dbReference type="ARBA" id="ARBA00006272"/>
    </source>
</evidence>
<keyword evidence="4 8" id="KW-0479">Metal-binding</keyword>
<feature type="binding site" evidence="8">
    <location>
        <position position="164"/>
    </location>
    <ligand>
        <name>Zn(2+)</name>
        <dbReference type="ChEBI" id="CHEBI:29105"/>
        <label>2</label>
    </ligand>
</feature>
<evidence type="ECO:0000256" key="7">
    <source>
        <dbReference type="PIRSR" id="PIRSR001123-1"/>
    </source>
</evidence>
<comment type="cofactor">
    <cofactor evidence="8">
        <name>a divalent metal cation</name>
        <dbReference type="ChEBI" id="CHEBI:60240"/>
    </cofactor>
    <text evidence="8">Binds 2 divalent metal cations per subunit.</text>
</comment>
<evidence type="ECO:0000313" key="9">
    <source>
        <dbReference type="EMBL" id="MBC5717228.1"/>
    </source>
</evidence>
<reference evidence="9" key="1">
    <citation type="submission" date="2020-08" db="EMBL/GenBank/DDBJ databases">
        <title>Genome public.</title>
        <authorList>
            <person name="Liu C."/>
            <person name="Sun Q."/>
        </authorList>
    </citation>
    <scope>NUCLEOTIDE SEQUENCE</scope>
    <source>
        <strain evidence="9">BX5</strain>
    </source>
</reference>
<feature type="binding site" evidence="8">
    <location>
        <position position="164"/>
    </location>
    <ligand>
        <name>Zn(2+)</name>
        <dbReference type="ChEBI" id="CHEBI:29105"/>
        <label>1</label>
    </ligand>
</feature>
<proteinExistence type="inferred from homology"/>
<feature type="binding site" evidence="8">
    <location>
        <position position="217"/>
    </location>
    <ligand>
        <name>Zn(2+)</name>
        <dbReference type="ChEBI" id="CHEBI:29105"/>
        <label>1</label>
    </ligand>
</feature>
<evidence type="ECO:0000256" key="5">
    <source>
        <dbReference type="ARBA" id="ARBA00022801"/>
    </source>
</evidence>
<feature type="active site" description="Proton acceptor" evidence="7">
    <location>
        <position position="194"/>
    </location>
</feature>
<dbReference type="GO" id="GO:0004177">
    <property type="term" value="F:aminopeptidase activity"/>
    <property type="evidence" value="ECO:0007669"/>
    <property type="project" value="UniProtKB-UniRule"/>
</dbReference>
<dbReference type="SUPFAM" id="SSF101821">
    <property type="entry name" value="Aminopeptidase/glucanase lid domain"/>
    <property type="match status" value="1"/>
</dbReference>
<evidence type="ECO:0000313" key="10">
    <source>
        <dbReference type="Proteomes" id="UP000602260"/>
    </source>
</evidence>
<gene>
    <name evidence="9" type="ORF">H8S55_07835</name>
</gene>
<dbReference type="PANTHER" id="PTHR32481">
    <property type="entry name" value="AMINOPEPTIDASE"/>
    <property type="match status" value="1"/>
</dbReference>
<evidence type="ECO:0000256" key="4">
    <source>
        <dbReference type="ARBA" id="ARBA00022723"/>
    </source>
</evidence>
<evidence type="ECO:0000256" key="8">
    <source>
        <dbReference type="PIRSR" id="PIRSR001123-2"/>
    </source>
</evidence>
<protein>
    <submittedName>
        <fullName evidence="9">M42 family metallopeptidase</fullName>
    </submittedName>
</protein>
<dbReference type="InterPro" id="IPR008007">
    <property type="entry name" value="Peptidase_M42"/>
</dbReference>
<dbReference type="InterPro" id="IPR023367">
    <property type="entry name" value="Peptidase_M42_dom2"/>
</dbReference>
<sequence>MELLELIQTLNAAHGPSGDEGGIRERLAELARPLADEISTDTMGNLIVRKLGSGPRVMLCAHMDSIGFIVTHVEENGFLRVGRLGGISPKEAAYTPVRFAGGARGVIVPEEKADFGKLKLDECYVDIGAKDRETALKAVAVGDTMIYDSPCFTNQGKVVSPYLDNRISCAILLKVLEEMELCPNDLYVVFTVQEEVGLRGAKPAAWAVDPDYAVVVDVTDVDDTPGSEKCGTVRLGKGPAIKIMDSSVICHPDMIQKLESQAKTLDMPTQRDIMRAGGTDAGVMHTTRIGVRTGGVSVPCRYIHTPVEMADLQDARDCAKLLCAFVQSKLESL</sequence>
<dbReference type="AlphaFoldDB" id="A0A8J6M435"/>
<comment type="similarity">
    <text evidence="1 6">Belongs to the peptidase M42 family.</text>
</comment>
<comment type="caution">
    <text evidence="9">The sequence shown here is derived from an EMBL/GenBank/DDBJ whole genome shotgun (WGS) entry which is preliminary data.</text>
</comment>
<keyword evidence="2" id="KW-0031">Aminopeptidase</keyword>
<dbReference type="PIRSF" id="PIRSF001123">
    <property type="entry name" value="PepA_GA"/>
    <property type="match status" value="1"/>
</dbReference>
<name>A0A8J6M435_9FIRM</name>
<accession>A0A8J6M435</accession>
<dbReference type="GO" id="GO:0006508">
    <property type="term" value="P:proteolysis"/>
    <property type="evidence" value="ECO:0007669"/>
    <property type="project" value="UniProtKB-KW"/>
</dbReference>
<dbReference type="GO" id="GO:0046872">
    <property type="term" value="F:metal ion binding"/>
    <property type="evidence" value="ECO:0007669"/>
    <property type="project" value="UniProtKB-UniRule"/>
</dbReference>
<dbReference type="Pfam" id="PF05343">
    <property type="entry name" value="Peptidase_M42"/>
    <property type="match status" value="1"/>
</dbReference>
<feature type="binding site" evidence="8">
    <location>
        <position position="304"/>
    </location>
    <ligand>
        <name>Zn(2+)</name>
        <dbReference type="ChEBI" id="CHEBI:29105"/>
        <label>2</label>
    </ligand>
</feature>
<dbReference type="PANTHER" id="PTHR32481:SF0">
    <property type="entry name" value="AMINOPEPTIDASE YPDE-RELATED"/>
    <property type="match status" value="1"/>
</dbReference>
<feature type="binding site" evidence="8">
    <location>
        <position position="62"/>
    </location>
    <ligand>
        <name>Zn(2+)</name>
        <dbReference type="ChEBI" id="CHEBI:29105"/>
        <label>1</label>
    </ligand>
</feature>
<dbReference type="Gene3D" id="2.40.30.40">
    <property type="entry name" value="Peptidase M42, domain 2"/>
    <property type="match status" value="1"/>
</dbReference>
<evidence type="ECO:0000256" key="2">
    <source>
        <dbReference type="ARBA" id="ARBA00022438"/>
    </source>
</evidence>
<dbReference type="EMBL" id="JACOPN010000004">
    <property type="protein sequence ID" value="MBC5717228.1"/>
    <property type="molecule type" value="Genomic_DNA"/>
</dbReference>
<dbReference type="RefSeq" id="WP_147563783.1">
    <property type="nucleotide sequence ID" value="NZ_JACOPN010000004.1"/>
</dbReference>
<evidence type="ECO:0000256" key="3">
    <source>
        <dbReference type="ARBA" id="ARBA00022670"/>
    </source>
</evidence>
<keyword evidence="10" id="KW-1185">Reference proteome</keyword>
<organism evidence="9 10">
    <name type="scientific">Flintibacter faecis</name>
    <dbReference type="NCBI Taxonomy" id="2763047"/>
    <lineage>
        <taxon>Bacteria</taxon>
        <taxon>Bacillati</taxon>
        <taxon>Bacillota</taxon>
        <taxon>Clostridia</taxon>
        <taxon>Eubacteriales</taxon>
        <taxon>Flintibacter</taxon>
    </lineage>
</organism>
<keyword evidence="3" id="KW-0645">Protease</keyword>
<feature type="binding site" evidence="8">
    <location>
        <position position="195"/>
    </location>
    <ligand>
        <name>Zn(2+)</name>
        <dbReference type="ChEBI" id="CHEBI:29105"/>
        <label>2</label>
    </ligand>
</feature>
<evidence type="ECO:0000256" key="6">
    <source>
        <dbReference type="PIRNR" id="PIRNR001123"/>
    </source>
</evidence>
<keyword evidence="5" id="KW-0378">Hydrolase</keyword>
<dbReference type="Gene3D" id="3.40.630.10">
    <property type="entry name" value="Zn peptidases"/>
    <property type="match status" value="1"/>
</dbReference>
<dbReference type="Proteomes" id="UP000602260">
    <property type="component" value="Unassembled WGS sequence"/>
</dbReference>
<dbReference type="CDD" id="cd05656">
    <property type="entry name" value="M42_Frv"/>
    <property type="match status" value="1"/>
</dbReference>
<dbReference type="SUPFAM" id="SSF53187">
    <property type="entry name" value="Zn-dependent exopeptidases"/>
    <property type="match status" value="1"/>
</dbReference>